<evidence type="ECO:0000256" key="4">
    <source>
        <dbReference type="ARBA" id="ARBA00014973"/>
    </source>
</evidence>
<organism evidence="12 13">
    <name type="scientific">Steinernema glaseri</name>
    <dbReference type="NCBI Taxonomy" id="37863"/>
    <lineage>
        <taxon>Eukaryota</taxon>
        <taxon>Metazoa</taxon>
        <taxon>Ecdysozoa</taxon>
        <taxon>Nematoda</taxon>
        <taxon>Chromadorea</taxon>
        <taxon>Rhabditida</taxon>
        <taxon>Tylenchina</taxon>
        <taxon>Panagrolaimomorpha</taxon>
        <taxon>Strongyloidoidea</taxon>
        <taxon>Steinernematidae</taxon>
        <taxon>Steinernema</taxon>
    </lineage>
</organism>
<dbReference type="GO" id="GO:0006368">
    <property type="term" value="P:transcription elongation by RNA polymerase II"/>
    <property type="evidence" value="ECO:0007669"/>
    <property type="project" value="TreeGrafter"/>
</dbReference>
<keyword evidence="5 11" id="KW-0479">Metal-binding</keyword>
<dbReference type="PANTHER" id="PTHR20934:SF0">
    <property type="entry name" value="TRANSCRIPTION ELONGATION FACTOR 1 HOMOLOG"/>
    <property type="match status" value="1"/>
</dbReference>
<comment type="function">
    <text evidence="1 11">Transcription elongation factor implicated in the maintenance of proper chromatin structure in actively transcribed regions.</text>
</comment>
<evidence type="ECO:0000313" key="12">
    <source>
        <dbReference type="Proteomes" id="UP000095287"/>
    </source>
</evidence>
<evidence type="ECO:0000256" key="8">
    <source>
        <dbReference type="ARBA" id="ARBA00023015"/>
    </source>
</evidence>
<dbReference type="PANTHER" id="PTHR20934">
    <property type="entry name" value="TRANSCRIPTION ELONGATION FACTOR 1 HOMOLOG"/>
    <property type="match status" value="1"/>
</dbReference>
<sequence length="82" mass="9696">MARRKPLKKVAQKKEMEKLATLFNCPFCQREHVCSVKMDRKMDIGHIKCDICLEDFQTKIHHLSEPIDVYNDWIDACEEANM</sequence>
<dbReference type="InterPro" id="IPR038567">
    <property type="entry name" value="T_Elf1_sf"/>
</dbReference>
<dbReference type="WBParaSite" id="L893_g31328.t1">
    <property type="protein sequence ID" value="L893_g31328.t1"/>
    <property type="gene ID" value="L893_g31328"/>
</dbReference>
<evidence type="ECO:0000256" key="7">
    <source>
        <dbReference type="ARBA" id="ARBA00022833"/>
    </source>
</evidence>
<evidence type="ECO:0000313" key="13">
    <source>
        <dbReference type="WBParaSite" id="L893_g31328.t1"/>
    </source>
</evidence>
<keyword evidence="8 11" id="KW-0805">Transcription regulation</keyword>
<keyword evidence="10 11" id="KW-0539">Nucleus</keyword>
<dbReference type="Pfam" id="PF05129">
    <property type="entry name" value="Zn_ribbon_Elf1"/>
    <property type="match status" value="1"/>
</dbReference>
<evidence type="ECO:0000256" key="5">
    <source>
        <dbReference type="ARBA" id="ARBA00022723"/>
    </source>
</evidence>
<accession>A0A1I7ZZH3</accession>
<dbReference type="GO" id="GO:0008023">
    <property type="term" value="C:transcription elongation factor complex"/>
    <property type="evidence" value="ECO:0007669"/>
    <property type="project" value="TreeGrafter"/>
</dbReference>
<evidence type="ECO:0000256" key="10">
    <source>
        <dbReference type="ARBA" id="ARBA00023242"/>
    </source>
</evidence>
<evidence type="ECO:0000256" key="3">
    <source>
        <dbReference type="ARBA" id="ARBA00009730"/>
    </source>
</evidence>
<proteinExistence type="inferred from homology"/>
<dbReference type="InterPro" id="IPR007808">
    <property type="entry name" value="Elf1"/>
</dbReference>
<name>A0A1I7ZZH3_9BILA</name>
<keyword evidence="7 11" id="KW-0862">Zinc</keyword>
<dbReference type="Gene3D" id="2.20.25.190">
    <property type="match status" value="1"/>
</dbReference>
<comment type="similarity">
    <text evidence="3 11">Belongs to the ELOF1 family.</text>
</comment>
<dbReference type="GO" id="GO:0000993">
    <property type="term" value="F:RNA polymerase II complex binding"/>
    <property type="evidence" value="ECO:0007669"/>
    <property type="project" value="TreeGrafter"/>
</dbReference>
<evidence type="ECO:0000256" key="1">
    <source>
        <dbReference type="ARBA" id="ARBA00003357"/>
    </source>
</evidence>
<evidence type="ECO:0000256" key="6">
    <source>
        <dbReference type="ARBA" id="ARBA00022771"/>
    </source>
</evidence>
<comment type="subcellular location">
    <subcellularLocation>
        <location evidence="2 11">Nucleus</location>
    </subcellularLocation>
</comment>
<dbReference type="AlphaFoldDB" id="A0A1I7ZZH3"/>
<keyword evidence="6 11" id="KW-0863">Zinc-finger</keyword>
<dbReference type="FunFam" id="2.20.25.190:FF:000001">
    <property type="entry name" value="Transcription elongation factor 1 homolog"/>
    <property type="match status" value="1"/>
</dbReference>
<keyword evidence="12" id="KW-1185">Reference proteome</keyword>
<dbReference type="Proteomes" id="UP000095287">
    <property type="component" value="Unplaced"/>
</dbReference>
<keyword evidence="9 11" id="KW-0804">Transcription</keyword>
<evidence type="ECO:0000256" key="9">
    <source>
        <dbReference type="ARBA" id="ARBA00023163"/>
    </source>
</evidence>
<dbReference type="SUPFAM" id="SSF57783">
    <property type="entry name" value="Zinc beta-ribbon"/>
    <property type="match status" value="1"/>
</dbReference>
<protein>
    <recommendedName>
        <fullName evidence="4 11">Transcription elongation factor 1 homolog</fullName>
    </recommendedName>
</protein>
<dbReference type="GO" id="GO:0008270">
    <property type="term" value="F:zinc ion binding"/>
    <property type="evidence" value="ECO:0007669"/>
    <property type="project" value="UniProtKB-KW"/>
</dbReference>
<reference evidence="13" key="1">
    <citation type="submission" date="2016-11" db="UniProtKB">
        <authorList>
            <consortium name="WormBaseParasite"/>
        </authorList>
    </citation>
    <scope>IDENTIFICATION</scope>
</reference>
<evidence type="ECO:0000256" key="11">
    <source>
        <dbReference type="RuleBase" id="RU364033"/>
    </source>
</evidence>
<evidence type="ECO:0000256" key="2">
    <source>
        <dbReference type="ARBA" id="ARBA00004123"/>
    </source>
</evidence>